<protein>
    <recommendedName>
        <fullName evidence="5 8">Riboflavin synthase</fullName>
        <ecNumber evidence="4 8">2.5.1.9</ecNumber>
    </recommendedName>
</protein>
<dbReference type="EMBL" id="JAGVWE010000004">
    <property type="protein sequence ID" value="MBS3063169.1"/>
    <property type="molecule type" value="Genomic_DNA"/>
</dbReference>
<dbReference type="InterPro" id="IPR002180">
    <property type="entry name" value="LS/RS"/>
</dbReference>
<dbReference type="GO" id="GO:0004746">
    <property type="term" value="F:riboflavin synthase activity"/>
    <property type="evidence" value="ECO:0007669"/>
    <property type="project" value="UniProtKB-UniRule"/>
</dbReference>
<dbReference type="SUPFAM" id="SSF52121">
    <property type="entry name" value="Lumazine synthase"/>
    <property type="match status" value="1"/>
</dbReference>
<dbReference type="Gene3D" id="3.40.50.960">
    <property type="entry name" value="Lumazine/riboflavin synthase"/>
    <property type="match status" value="1"/>
</dbReference>
<accession>A0A8T4LC11</accession>
<comment type="pathway">
    <text evidence="2">Cofactor biosynthesis; riboflavin biosynthesis; riboflavin from 2-hydroxy-3-oxobutyl phosphate and 5-amino-6-(D-ribitylamino)uracil: step 2/2.</text>
</comment>
<organism evidence="9 10">
    <name type="scientific">Candidatus Iainarchaeum sp</name>
    <dbReference type="NCBI Taxonomy" id="3101447"/>
    <lineage>
        <taxon>Archaea</taxon>
        <taxon>Candidatus Iainarchaeota</taxon>
        <taxon>Candidatus Iainarchaeia</taxon>
        <taxon>Candidatus Iainarchaeales</taxon>
        <taxon>Candidatus Iainarchaeaceae</taxon>
        <taxon>Candidatus Iainarchaeum</taxon>
    </lineage>
</organism>
<evidence type="ECO:0000256" key="3">
    <source>
        <dbReference type="ARBA" id="ARBA00007424"/>
    </source>
</evidence>
<proteinExistence type="inferred from homology"/>
<gene>
    <name evidence="9" type="primary">ribC</name>
    <name evidence="9" type="ORF">J4203_04805</name>
</gene>
<comment type="similarity">
    <text evidence="3">Belongs to the DMRL synthase family.</text>
</comment>
<evidence type="ECO:0000256" key="1">
    <source>
        <dbReference type="ARBA" id="ARBA00000968"/>
    </source>
</evidence>
<keyword evidence="6" id="KW-0686">Riboflavin biosynthesis</keyword>
<dbReference type="InterPro" id="IPR006399">
    <property type="entry name" value="Ribfl_synth_arc"/>
</dbReference>
<dbReference type="EC" id="2.5.1.9" evidence="4 8"/>
<sequence length="158" mass="17491">MPKTPVIGIADTMFARADMGSLAEQTIRREAPQAIIYRVTVPGIKDLPVACKRLLEARKCHIVVALGMPGKMPIDQQCAHEASLGIQWAQLMTNKHVLEVFVHEGEGKNDQDLAEVMRNRTIKHAVNAVKLLTDPGWLRERAGTGQRQGRANARPLKL</sequence>
<reference evidence="9" key="1">
    <citation type="submission" date="2021-03" db="EMBL/GenBank/DDBJ databases">
        <authorList>
            <person name="Jaffe A."/>
        </authorList>
    </citation>
    <scope>NUCLEOTIDE SEQUENCE</scope>
    <source>
        <strain evidence="9">RIFCSPLOWO2_01_FULL_58_19</strain>
    </source>
</reference>
<evidence type="ECO:0000256" key="5">
    <source>
        <dbReference type="ARBA" id="ARBA00013950"/>
    </source>
</evidence>
<dbReference type="GO" id="GO:0009349">
    <property type="term" value="C:riboflavin synthase complex"/>
    <property type="evidence" value="ECO:0007669"/>
    <property type="project" value="InterPro"/>
</dbReference>
<dbReference type="Pfam" id="PF00885">
    <property type="entry name" value="DMRL_synthase"/>
    <property type="match status" value="1"/>
</dbReference>
<comment type="catalytic activity">
    <reaction evidence="1">
        <text>2 6,7-dimethyl-8-(1-D-ribityl)lumazine + H(+) = 5-amino-6-(D-ribitylamino)uracil + riboflavin</text>
        <dbReference type="Rhea" id="RHEA:20772"/>
        <dbReference type="ChEBI" id="CHEBI:15378"/>
        <dbReference type="ChEBI" id="CHEBI:15934"/>
        <dbReference type="ChEBI" id="CHEBI:57986"/>
        <dbReference type="ChEBI" id="CHEBI:58201"/>
        <dbReference type="EC" id="2.5.1.9"/>
    </reaction>
</comment>
<dbReference type="GO" id="GO:0009231">
    <property type="term" value="P:riboflavin biosynthetic process"/>
    <property type="evidence" value="ECO:0007669"/>
    <property type="project" value="UniProtKB-KW"/>
</dbReference>
<evidence type="ECO:0000256" key="8">
    <source>
        <dbReference type="NCBIfam" id="TIGR01506"/>
    </source>
</evidence>
<comment type="caution">
    <text evidence="9">The sequence shown here is derived from an EMBL/GenBank/DDBJ whole genome shotgun (WGS) entry which is preliminary data.</text>
</comment>
<dbReference type="InterPro" id="IPR036467">
    <property type="entry name" value="LS/RS_sf"/>
</dbReference>
<dbReference type="AlphaFoldDB" id="A0A8T4LC11"/>
<reference evidence="9" key="2">
    <citation type="submission" date="2021-05" db="EMBL/GenBank/DDBJ databases">
        <title>Protein family content uncovers lineage relationships and bacterial pathway maintenance mechanisms in DPANN archaea.</title>
        <authorList>
            <person name="Castelle C.J."/>
            <person name="Meheust R."/>
            <person name="Jaffe A.L."/>
            <person name="Seitz K."/>
            <person name="Gong X."/>
            <person name="Baker B.J."/>
            <person name="Banfield J.F."/>
        </authorList>
    </citation>
    <scope>NUCLEOTIDE SEQUENCE</scope>
    <source>
        <strain evidence="9">RIFCSPLOWO2_01_FULL_58_19</strain>
    </source>
</reference>
<name>A0A8T4LC11_9ARCH</name>
<evidence type="ECO:0000313" key="9">
    <source>
        <dbReference type="EMBL" id="MBS3063169.1"/>
    </source>
</evidence>
<evidence type="ECO:0000256" key="2">
    <source>
        <dbReference type="ARBA" id="ARBA00004887"/>
    </source>
</evidence>
<dbReference type="Proteomes" id="UP000678237">
    <property type="component" value="Unassembled WGS sequence"/>
</dbReference>
<evidence type="ECO:0000256" key="4">
    <source>
        <dbReference type="ARBA" id="ARBA00012827"/>
    </source>
</evidence>
<evidence type="ECO:0000256" key="7">
    <source>
        <dbReference type="ARBA" id="ARBA00022679"/>
    </source>
</evidence>
<evidence type="ECO:0000313" key="10">
    <source>
        <dbReference type="Proteomes" id="UP000678237"/>
    </source>
</evidence>
<keyword evidence="7 9" id="KW-0808">Transferase</keyword>
<evidence type="ECO:0000256" key="6">
    <source>
        <dbReference type="ARBA" id="ARBA00022619"/>
    </source>
</evidence>
<dbReference type="NCBIfam" id="TIGR01506">
    <property type="entry name" value="ribC_arch"/>
    <property type="match status" value="1"/>
</dbReference>